<evidence type="ECO:0000259" key="5">
    <source>
        <dbReference type="SMART" id="SM01287"/>
    </source>
</evidence>
<sequence length="421" mass="46807">MSSARHLIDQAFGEQKELRKRSHEAIAIHPQLEDLFADVSQYIISLRGLSKLQGDQPPKKRKLDSGVSGTEAQHDIWNRGAYSTIKELSFTVPQRKKLNLDLGNATTGLRAKNTTTDEVEFAIKWQDVAQIVCLPVPEKAQVQYNFCVFPINGDGITNASEAGSVKEQMLWTVPNTAPKGGLFSDDVSHGPDETYKSIIIRLLNERLKQREGHSVQIVEPDPTEFVSETAQPYKKGDKAVHVKAFRGNKDGFLFFLPTGIFWGFKKPLIFFSFDSIDSVSYTSVLQRTFNLNISARGTLFNSETQEYEFSMLDQGEFANISAYIKRHQLQDASLAEQRRAKKLNINGVKGKIPGEDQTDGPGELEKAAQEAGDLEDEEEEDDENFDPGSEGESEGSGTSDEEEDGNEPVGEDHADDVDDTP</sequence>
<evidence type="ECO:0000256" key="2">
    <source>
        <dbReference type="ARBA" id="ARBA00037550"/>
    </source>
</evidence>
<comment type="similarity">
    <text evidence="1">Belongs to the RTT106 family.</text>
</comment>
<name>A0A8H3F9I0_9LECA</name>
<dbReference type="PANTHER" id="PTHR45849:SF3">
    <property type="entry name" value="HISTONE CHAPERONE RTT106"/>
    <property type="match status" value="1"/>
</dbReference>
<dbReference type="Pfam" id="PF08512">
    <property type="entry name" value="Rttp106-like_middle"/>
    <property type="match status" value="1"/>
</dbReference>
<dbReference type="OrthoDB" id="75754at2759"/>
<feature type="compositionally biased region" description="Acidic residues" evidence="4">
    <location>
        <begin position="372"/>
        <end position="406"/>
    </location>
</feature>
<evidence type="ECO:0000256" key="1">
    <source>
        <dbReference type="ARBA" id="ARBA00006159"/>
    </source>
</evidence>
<evidence type="ECO:0000313" key="7">
    <source>
        <dbReference type="Proteomes" id="UP000664521"/>
    </source>
</evidence>
<dbReference type="AlphaFoldDB" id="A0A8H3F9I0"/>
<accession>A0A8H3F9I0</accession>
<dbReference type="Gene3D" id="2.30.29.120">
    <property type="match status" value="1"/>
</dbReference>
<keyword evidence="7" id="KW-1185">Reference proteome</keyword>
<organism evidence="6 7">
    <name type="scientific">Heterodermia speciosa</name>
    <dbReference type="NCBI Taxonomy" id="116794"/>
    <lineage>
        <taxon>Eukaryota</taxon>
        <taxon>Fungi</taxon>
        <taxon>Dikarya</taxon>
        <taxon>Ascomycota</taxon>
        <taxon>Pezizomycotina</taxon>
        <taxon>Lecanoromycetes</taxon>
        <taxon>OSLEUM clade</taxon>
        <taxon>Lecanoromycetidae</taxon>
        <taxon>Caliciales</taxon>
        <taxon>Physciaceae</taxon>
        <taxon>Heterodermia</taxon>
    </lineage>
</organism>
<dbReference type="EMBL" id="CAJPDS010000026">
    <property type="protein sequence ID" value="CAF9920596.1"/>
    <property type="molecule type" value="Genomic_DNA"/>
</dbReference>
<comment type="caution">
    <text evidence="6">The sequence shown here is derived from an EMBL/GenBank/DDBJ whole genome shotgun (WGS) entry which is preliminary data.</text>
</comment>
<dbReference type="Gene3D" id="2.30.29.30">
    <property type="entry name" value="Pleckstrin-homology domain (PH domain)/Phosphotyrosine-binding domain (PTB)"/>
    <property type="match status" value="1"/>
</dbReference>
<proteinExistence type="inferred from homology"/>
<feature type="domain" description="Histone chaperone RTT106/FACT complex subunit SPT16-like middle" evidence="5">
    <location>
        <begin position="239"/>
        <end position="334"/>
    </location>
</feature>
<dbReference type="SMART" id="SM01287">
    <property type="entry name" value="Rtt106"/>
    <property type="match status" value="1"/>
</dbReference>
<dbReference type="GO" id="GO:0031491">
    <property type="term" value="F:nucleosome binding"/>
    <property type="evidence" value="ECO:0007669"/>
    <property type="project" value="TreeGrafter"/>
</dbReference>
<evidence type="ECO:0000313" key="6">
    <source>
        <dbReference type="EMBL" id="CAF9920596.1"/>
    </source>
</evidence>
<evidence type="ECO:0000256" key="4">
    <source>
        <dbReference type="SAM" id="MobiDB-lite"/>
    </source>
</evidence>
<protein>
    <recommendedName>
        <fullName evidence="5">Histone chaperone RTT106/FACT complex subunit SPT16-like middle domain-containing protein</fullName>
    </recommendedName>
</protein>
<gene>
    <name evidence="6" type="ORF">HETSPECPRED_004304</name>
</gene>
<dbReference type="InterPro" id="IPR013719">
    <property type="entry name" value="RTT106/SPT16-like_middle_dom"/>
</dbReference>
<dbReference type="GO" id="GO:0042393">
    <property type="term" value="F:histone binding"/>
    <property type="evidence" value="ECO:0007669"/>
    <property type="project" value="TreeGrafter"/>
</dbReference>
<dbReference type="InterPro" id="IPR011993">
    <property type="entry name" value="PH-like_dom_sf"/>
</dbReference>
<dbReference type="InterPro" id="IPR050454">
    <property type="entry name" value="RTT106/SSRP1_HistChap/FACT"/>
</dbReference>
<dbReference type="SUPFAM" id="SSF50729">
    <property type="entry name" value="PH domain-like"/>
    <property type="match status" value="1"/>
</dbReference>
<comment type="function">
    <text evidence="2">Histones H3 and H4 chaperone involved in the nucleosome formation and heterochromatin silencing. Required for the deposition of H3K56ac-carrying H3-H4 complex onto newly-replicated DNA. Plays a role in the transcriptional regulation of the cell-cycle dependent histone genes by creating a repressive structure at the core histone gene promoter.</text>
</comment>
<dbReference type="PANTHER" id="PTHR45849">
    <property type="entry name" value="FACT COMPLEX SUBUNIT SSRP1"/>
    <property type="match status" value="1"/>
</dbReference>
<comment type="subunit">
    <text evidence="3">Interacts with histones H3 and H4.</text>
</comment>
<evidence type="ECO:0000256" key="3">
    <source>
        <dbReference type="ARBA" id="ARBA00038654"/>
    </source>
</evidence>
<dbReference type="Proteomes" id="UP000664521">
    <property type="component" value="Unassembled WGS sequence"/>
</dbReference>
<feature type="region of interest" description="Disordered" evidence="4">
    <location>
        <begin position="345"/>
        <end position="421"/>
    </location>
</feature>
<reference evidence="6" key="1">
    <citation type="submission" date="2021-03" db="EMBL/GenBank/DDBJ databases">
        <authorList>
            <person name="Tagirdzhanova G."/>
        </authorList>
    </citation>
    <scope>NUCLEOTIDE SEQUENCE</scope>
</reference>